<dbReference type="Gene3D" id="3.30.160.40">
    <property type="entry name" value="Porphobilinogen deaminase, C-terminal domain"/>
    <property type="match status" value="1"/>
</dbReference>
<evidence type="ECO:0000313" key="12">
    <source>
        <dbReference type="EMBL" id="KUF87353.1"/>
    </source>
</evidence>
<comment type="catalytic activity">
    <reaction evidence="6">
        <text>4 porphobilinogen + H2O = hydroxymethylbilane + 4 NH4(+)</text>
        <dbReference type="Rhea" id="RHEA:13185"/>
        <dbReference type="ChEBI" id="CHEBI:15377"/>
        <dbReference type="ChEBI" id="CHEBI:28938"/>
        <dbReference type="ChEBI" id="CHEBI:57845"/>
        <dbReference type="ChEBI" id="CHEBI:58126"/>
        <dbReference type="EC" id="2.5.1.61"/>
    </reaction>
</comment>
<dbReference type="InterPro" id="IPR059157">
    <property type="entry name" value="WDR36-Utp21_N"/>
</dbReference>
<dbReference type="InterPro" id="IPR000860">
    <property type="entry name" value="HemC"/>
</dbReference>
<dbReference type="AlphaFoldDB" id="A0A0W8CTK3"/>
<evidence type="ECO:0000256" key="4">
    <source>
        <dbReference type="ARBA" id="ARBA00030685"/>
    </source>
</evidence>
<evidence type="ECO:0000259" key="10">
    <source>
        <dbReference type="Pfam" id="PF04192"/>
    </source>
</evidence>
<comment type="function">
    <text evidence="2">Tetrapolymerization of the monopyrrole PBG into the hydroxymethylbilane pre-uroporphyrinogen in several discrete steps.</text>
</comment>
<dbReference type="InterPro" id="IPR022419">
    <property type="entry name" value="Porphobilin_deaminase_cofac_BS"/>
</dbReference>
<comment type="pathway">
    <text evidence="3">Porphyrin-containing compound metabolism; protoporphyrin-IX biosynthesis; coproporphyrinogen-III from 5-aminolevulinate: step 2/4.</text>
</comment>
<dbReference type="InterPro" id="IPR022417">
    <property type="entry name" value="Porphobilin_deaminase_N"/>
</dbReference>
<feature type="domain" description="Porphobilinogen deaminase C-terminal" evidence="9">
    <location>
        <begin position="245"/>
        <end position="309"/>
    </location>
</feature>
<dbReference type="PRINTS" id="PR00151">
    <property type="entry name" value="PORPHBDMNASE"/>
</dbReference>
<dbReference type="SUPFAM" id="SSF53850">
    <property type="entry name" value="Periplasmic binding protein-like II"/>
    <property type="match status" value="1"/>
</dbReference>
<dbReference type="GO" id="GO:0034388">
    <property type="term" value="C:Pwp2p-containing subcomplex of 90S preribosome"/>
    <property type="evidence" value="ECO:0007669"/>
    <property type="project" value="TreeGrafter"/>
</dbReference>
<dbReference type="SUPFAM" id="SSF50978">
    <property type="entry name" value="WD40 repeat-like"/>
    <property type="match status" value="1"/>
</dbReference>
<dbReference type="InterPro" id="IPR007319">
    <property type="entry name" value="WDR36/Utp21_C"/>
</dbReference>
<dbReference type="InterPro" id="IPR036322">
    <property type="entry name" value="WD40_repeat_dom_sf"/>
</dbReference>
<feature type="region of interest" description="Disordered" evidence="7">
    <location>
        <begin position="597"/>
        <end position="638"/>
    </location>
</feature>
<evidence type="ECO:0000259" key="11">
    <source>
        <dbReference type="Pfam" id="PF25171"/>
    </source>
</evidence>
<feature type="compositionally biased region" description="Basic and acidic residues" evidence="7">
    <location>
        <begin position="597"/>
        <end position="609"/>
    </location>
</feature>
<reference evidence="12 13" key="1">
    <citation type="submission" date="2015-11" db="EMBL/GenBank/DDBJ databases">
        <title>Genomes and virulence difference between two physiological races of Phytophthora nicotianae.</title>
        <authorList>
            <person name="Liu H."/>
            <person name="Ma X."/>
            <person name="Yu H."/>
            <person name="Fang D."/>
            <person name="Li Y."/>
            <person name="Wang X."/>
            <person name="Wang W."/>
            <person name="Dong Y."/>
            <person name="Xiao B."/>
        </authorList>
    </citation>
    <scope>NUCLEOTIDE SEQUENCE [LARGE SCALE GENOMIC DNA]</scope>
    <source>
        <strain evidence="13">race 1</strain>
    </source>
</reference>
<dbReference type="InterPro" id="IPR022418">
    <property type="entry name" value="Porphobilinogen_deaminase_C"/>
</dbReference>
<dbReference type="GO" id="GO:0004418">
    <property type="term" value="F:hydroxymethylbilane synthase activity"/>
    <property type="evidence" value="ECO:0007669"/>
    <property type="project" value="UniProtKB-EC"/>
</dbReference>
<gene>
    <name evidence="12" type="ORF">AM588_10001454</name>
</gene>
<feature type="domain" description="WDR36/Utp21 N-terminal" evidence="11">
    <location>
        <begin position="388"/>
        <end position="550"/>
    </location>
</feature>
<keyword evidence="12" id="KW-0436">Ligase</keyword>
<dbReference type="GO" id="GO:0006782">
    <property type="term" value="P:protoporphyrinogen IX biosynthetic process"/>
    <property type="evidence" value="ECO:0007669"/>
    <property type="project" value="UniProtKB-UniPathway"/>
</dbReference>
<evidence type="ECO:0000256" key="7">
    <source>
        <dbReference type="SAM" id="MobiDB-lite"/>
    </source>
</evidence>
<protein>
    <recommendedName>
        <fullName evidence="5">Hydroxymethylbilane synthase</fullName>
    </recommendedName>
    <alternativeName>
        <fullName evidence="4">Pre-uroporphyrinogen synthase</fullName>
    </alternativeName>
</protein>
<accession>A0A0W8CTK3</accession>
<dbReference type="Gene3D" id="3.40.190.10">
    <property type="entry name" value="Periplasmic binding protein-like II"/>
    <property type="match status" value="2"/>
</dbReference>
<evidence type="ECO:0000256" key="5">
    <source>
        <dbReference type="ARBA" id="ARBA00033064"/>
    </source>
</evidence>
<evidence type="ECO:0000256" key="6">
    <source>
        <dbReference type="ARBA" id="ARBA00048169"/>
    </source>
</evidence>
<comment type="cofactor">
    <cofactor evidence="1">
        <name>dipyrromethane</name>
        <dbReference type="ChEBI" id="CHEBI:60342"/>
    </cofactor>
</comment>
<dbReference type="FunFam" id="3.40.190.10:FF:000086">
    <property type="entry name" value="Probable porphobilinogen deaminase"/>
    <property type="match status" value="1"/>
</dbReference>
<dbReference type="InterPro" id="IPR036803">
    <property type="entry name" value="Porphobilinogen_deaminase_C_sf"/>
</dbReference>
<dbReference type="GO" id="GO:0032040">
    <property type="term" value="C:small-subunit processome"/>
    <property type="evidence" value="ECO:0007669"/>
    <property type="project" value="InterPro"/>
</dbReference>
<proteinExistence type="predicted"/>
<evidence type="ECO:0000256" key="1">
    <source>
        <dbReference type="ARBA" id="ARBA00001916"/>
    </source>
</evidence>
<dbReference type="Pfam" id="PF03900">
    <property type="entry name" value="Porphobil_deamC"/>
    <property type="match status" value="1"/>
</dbReference>
<dbReference type="FunFam" id="3.40.190.10:FF:000216">
    <property type="entry name" value="Porphobilinogen deaminase, variant"/>
    <property type="match status" value="1"/>
</dbReference>
<evidence type="ECO:0000259" key="9">
    <source>
        <dbReference type="Pfam" id="PF03900"/>
    </source>
</evidence>
<evidence type="ECO:0000256" key="3">
    <source>
        <dbReference type="ARBA" id="ARBA00004735"/>
    </source>
</evidence>
<feature type="compositionally biased region" description="Acidic residues" evidence="7">
    <location>
        <begin position="616"/>
        <end position="634"/>
    </location>
</feature>
<dbReference type="PANTHER" id="PTHR22840:SF12">
    <property type="entry name" value="WD REPEAT-CONTAINING PROTEIN 36"/>
    <property type="match status" value="1"/>
</dbReference>
<dbReference type="Pfam" id="PF04192">
    <property type="entry name" value="Utp21"/>
    <property type="match status" value="1"/>
</dbReference>
<dbReference type="PANTHER" id="PTHR22840">
    <property type="entry name" value="WD REPEAT-CONTAINING PROTEIN 36"/>
    <property type="match status" value="1"/>
</dbReference>
<feature type="domain" description="WDR36/Utp21 C-terminal" evidence="10">
    <location>
        <begin position="551"/>
        <end position="784"/>
    </location>
</feature>
<dbReference type="Gene3D" id="2.130.10.10">
    <property type="entry name" value="YVTN repeat-like/Quinoprotein amine dehydrogenase"/>
    <property type="match status" value="1"/>
</dbReference>
<comment type="caution">
    <text evidence="12">The sequence shown here is derived from an EMBL/GenBank/DDBJ whole genome shotgun (WGS) entry which is preliminary data.</text>
</comment>
<dbReference type="PROSITE" id="PS00533">
    <property type="entry name" value="PORPHOBILINOGEN_DEAM"/>
    <property type="match status" value="1"/>
</dbReference>
<dbReference type="UniPathway" id="UPA00251">
    <property type="reaction ID" value="UER00319"/>
</dbReference>
<dbReference type="Pfam" id="PF25171">
    <property type="entry name" value="Beta-prop_WDR36-Utp21_1st"/>
    <property type="match status" value="1"/>
</dbReference>
<dbReference type="Proteomes" id="UP000054636">
    <property type="component" value="Unassembled WGS sequence"/>
</dbReference>
<dbReference type="NCBIfam" id="TIGR00212">
    <property type="entry name" value="hemC"/>
    <property type="match status" value="1"/>
</dbReference>
<evidence type="ECO:0000259" key="8">
    <source>
        <dbReference type="Pfam" id="PF01379"/>
    </source>
</evidence>
<name>A0A0W8CTK3_PHYNI</name>
<dbReference type="GO" id="GO:0016874">
    <property type="term" value="F:ligase activity"/>
    <property type="evidence" value="ECO:0007669"/>
    <property type="project" value="UniProtKB-KW"/>
</dbReference>
<feature type="domain" description="Porphobilinogen deaminase N-terminal" evidence="8">
    <location>
        <begin position="15"/>
        <end position="232"/>
    </location>
</feature>
<dbReference type="SUPFAM" id="SSF54782">
    <property type="entry name" value="Porphobilinogen deaminase (hydroxymethylbilane synthase), C-terminal domain"/>
    <property type="match status" value="1"/>
</dbReference>
<evidence type="ECO:0000256" key="2">
    <source>
        <dbReference type="ARBA" id="ARBA00002869"/>
    </source>
</evidence>
<organism evidence="12 13">
    <name type="scientific">Phytophthora nicotianae</name>
    <name type="common">Potato buckeye rot agent</name>
    <name type="synonym">Phytophthora parasitica</name>
    <dbReference type="NCBI Taxonomy" id="4792"/>
    <lineage>
        <taxon>Eukaryota</taxon>
        <taxon>Sar</taxon>
        <taxon>Stramenopiles</taxon>
        <taxon>Oomycota</taxon>
        <taxon>Peronosporomycetes</taxon>
        <taxon>Peronosporales</taxon>
        <taxon>Peronosporaceae</taxon>
        <taxon>Phytophthora</taxon>
    </lineage>
</organism>
<dbReference type="InterPro" id="IPR015943">
    <property type="entry name" value="WD40/YVTN_repeat-like_dom_sf"/>
</dbReference>
<sequence length="788" mass="87125">MTSPKSSPTSAKRTIFVSSRKSQLAMAQTNTVIAMLEERFPNLNFVVGQEDTVGDQVLDRHLSDLGTTTASGLFTKSLEEALLAKTASFAVHSLKDMPTTLPDGLVLAAITKRESPEDAAVIHPKHKEKGIKTLKDLPEGSVIGTSSLRREALLRSQFPTFEIKTVRGNIQTRLAKLDEHDDYDAIIVAACGFRRGELGDRIDEILPMDTFGYGVGQGSIGVECRADDEETIEMLKTITDEKSAQLCKAERSLLYHLEGGCQIAMGVSATLDGDTLTLNSTVLSRDGKESVHGPRDQCEELGKQLAERFWGNELARKVLGKTRQKRALTYGDAEAPGDAAAAAAAATGSPTKKAKTSDRVLQAFRAIGVVADDVPIVWYGMGKASFATASLGKSFVVYNCDKLTPVLVSPQLPKRIAALAVQPKKHLTFTACGRQIIVWKRVQRVKTLLGHKGTIKQMMAVGNVLFALDDERDIKIWDLDTMELVDTLSFPVGFTPTVMLHPDTYLNKVLVGSERGALQLWNIRKMKCIYEFKGWGSAVTALEQSPAVDVSLFNLELIKKRNKPIEPPKAPEQAPFFLQTARKDDVHPTFVPVAPEAKKETEKDEKDLAMDGWGVGDDDEAWGDDDGEEPEDEVATPSSRIVKTEGMVTTRCKLATLLAKAVQEEEDEDHTVSRFNEVAKYMQSLSASAVDVEMSTLCMGDFDEEGKKLLSWFLDFLREEMQTRRDFQVLQAYLNRFLKLHEELLVADPALLAQVDELGAVQQQQWQHLQKLLHNNLCLVQYLSKIQM</sequence>
<evidence type="ECO:0000313" key="13">
    <source>
        <dbReference type="Proteomes" id="UP000054636"/>
    </source>
</evidence>
<dbReference type="EMBL" id="LNFP01001182">
    <property type="protein sequence ID" value="KUF87353.1"/>
    <property type="molecule type" value="Genomic_DNA"/>
</dbReference>
<dbReference type="GO" id="GO:0006364">
    <property type="term" value="P:rRNA processing"/>
    <property type="evidence" value="ECO:0007669"/>
    <property type="project" value="InterPro"/>
</dbReference>
<dbReference type="Pfam" id="PF01379">
    <property type="entry name" value="Porphobil_deam"/>
    <property type="match status" value="1"/>
</dbReference>